<name>A0A922I2U7_DERFA</name>
<proteinExistence type="predicted"/>
<dbReference type="CDD" id="cd01650">
    <property type="entry name" value="RT_nLTR_like"/>
    <property type="match status" value="1"/>
</dbReference>
<feature type="region of interest" description="Disordered" evidence="1">
    <location>
        <begin position="1"/>
        <end position="21"/>
    </location>
</feature>
<dbReference type="GO" id="GO:0071897">
    <property type="term" value="P:DNA biosynthetic process"/>
    <property type="evidence" value="ECO:0007669"/>
    <property type="project" value="UniProtKB-ARBA"/>
</dbReference>
<dbReference type="PROSITE" id="PS50878">
    <property type="entry name" value="RT_POL"/>
    <property type="match status" value="1"/>
</dbReference>
<dbReference type="InterPro" id="IPR052560">
    <property type="entry name" value="RdDP_mobile_element"/>
</dbReference>
<reference evidence="3" key="2">
    <citation type="journal article" date="2022" name="Res Sq">
        <title>Comparative Genomics Reveals Insights into the Divergent Evolution of Astigmatic Mites and Household Pest Adaptations.</title>
        <authorList>
            <person name="Xiong Q."/>
            <person name="Wan A.T.-Y."/>
            <person name="Liu X.-Y."/>
            <person name="Fung C.S.-H."/>
            <person name="Xiao X."/>
            <person name="Malainual N."/>
            <person name="Hou J."/>
            <person name="Wang L."/>
            <person name="Wang M."/>
            <person name="Yang K."/>
            <person name="Cui Y."/>
            <person name="Leung E."/>
            <person name="Nong W."/>
            <person name="Shin S.-K."/>
            <person name="Au S."/>
            <person name="Jeong K.Y."/>
            <person name="Chew F.T."/>
            <person name="Hui J."/>
            <person name="Leung T.F."/>
            <person name="Tungtrongchitr A."/>
            <person name="Zhong N."/>
            <person name="Liu Z."/>
            <person name="Tsui S."/>
        </authorList>
    </citation>
    <scope>NUCLEOTIDE SEQUENCE</scope>
    <source>
        <strain evidence="3">Derf</strain>
        <tissue evidence="3">Whole organism</tissue>
    </source>
</reference>
<dbReference type="InterPro" id="IPR000477">
    <property type="entry name" value="RT_dom"/>
</dbReference>
<dbReference type="InterPro" id="IPR036691">
    <property type="entry name" value="Endo/exonu/phosph_ase_sf"/>
</dbReference>
<organism evidence="3 4">
    <name type="scientific">Dermatophagoides farinae</name>
    <name type="common">American house dust mite</name>
    <dbReference type="NCBI Taxonomy" id="6954"/>
    <lineage>
        <taxon>Eukaryota</taxon>
        <taxon>Metazoa</taxon>
        <taxon>Ecdysozoa</taxon>
        <taxon>Arthropoda</taxon>
        <taxon>Chelicerata</taxon>
        <taxon>Arachnida</taxon>
        <taxon>Acari</taxon>
        <taxon>Acariformes</taxon>
        <taxon>Sarcoptiformes</taxon>
        <taxon>Astigmata</taxon>
        <taxon>Psoroptidia</taxon>
        <taxon>Analgoidea</taxon>
        <taxon>Pyroglyphidae</taxon>
        <taxon>Dermatophagoidinae</taxon>
        <taxon>Dermatophagoides</taxon>
    </lineage>
</organism>
<dbReference type="SUPFAM" id="SSF56219">
    <property type="entry name" value="DNase I-like"/>
    <property type="match status" value="1"/>
</dbReference>
<dbReference type="Gene3D" id="3.60.10.10">
    <property type="entry name" value="Endonuclease/exonuclease/phosphatase"/>
    <property type="match status" value="1"/>
</dbReference>
<accession>A0A922I2U7</accession>
<dbReference type="SUPFAM" id="SSF56672">
    <property type="entry name" value="DNA/RNA polymerases"/>
    <property type="match status" value="1"/>
</dbReference>
<dbReference type="InterPro" id="IPR043502">
    <property type="entry name" value="DNA/RNA_pol_sf"/>
</dbReference>
<feature type="domain" description="Reverse transcriptase" evidence="2">
    <location>
        <begin position="1092"/>
        <end position="1363"/>
    </location>
</feature>
<keyword evidence="4" id="KW-1185">Reference proteome</keyword>
<dbReference type="GO" id="GO:0003824">
    <property type="term" value="F:catalytic activity"/>
    <property type="evidence" value="ECO:0007669"/>
    <property type="project" value="InterPro"/>
</dbReference>
<gene>
    <name evidence="3" type="ORF">DERF_008166</name>
</gene>
<feature type="compositionally biased region" description="Polar residues" evidence="1">
    <location>
        <begin position="169"/>
        <end position="178"/>
    </location>
</feature>
<dbReference type="Proteomes" id="UP000790347">
    <property type="component" value="Unassembled WGS sequence"/>
</dbReference>
<dbReference type="Pfam" id="PF00078">
    <property type="entry name" value="RVT_1"/>
    <property type="match status" value="1"/>
</dbReference>
<evidence type="ECO:0000259" key="2">
    <source>
        <dbReference type="PROSITE" id="PS50878"/>
    </source>
</evidence>
<reference evidence="3" key="1">
    <citation type="submission" date="2013-05" db="EMBL/GenBank/DDBJ databases">
        <authorList>
            <person name="Yim A.K.Y."/>
            <person name="Chan T.F."/>
            <person name="Ji K.M."/>
            <person name="Liu X.Y."/>
            <person name="Zhou J.W."/>
            <person name="Li R.Q."/>
            <person name="Yang K.Y."/>
            <person name="Li J."/>
            <person name="Li M."/>
            <person name="Law P.T.W."/>
            <person name="Wu Y.L."/>
            <person name="Cai Z.L."/>
            <person name="Qin H."/>
            <person name="Bao Y."/>
            <person name="Leung R.K.K."/>
            <person name="Ng P.K.S."/>
            <person name="Zou J."/>
            <person name="Zhong X.J."/>
            <person name="Ran P.X."/>
            <person name="Zhong N.S."/>
            <person name="Liu Z.G."/>
            <person name="Tsui S.K.W."/>
        </authorList>
    </citation>
    <scope>NUCLEOTIDE SEQUENCE</scope>
    <source>
        <strain evidence="3">Derf</strain>
        <tissue evidence="3">Whole organism</tissue>
    </source>
</reference>
<comment type="caution">
    <text evidence="3">The sequence shown here is derived from an EMBL/GenBank/DDBJ whole genome shotgun (WGS) entry which is preliminary data.</text>
</comment>
<evidence type="ECO:0000256" key="1">
    <source>
        <dbReference type="SAM" id="MobiDB-lite"/>
    </source>
</evidence>
<evidence type="ECO:0000313" key="4">
    <source>
        <dbReference type="Proteomes" id="UP000790347"/>
    </source>
</evidence>
<dbReference type="EMBL" id="ASGP02000003">
    <property type="protein sequence ID" value="KAH9517493.1"/>
    <property type="molecule type" value="Genomic_DNA"/>
</dbReference>
<sequence>MSTTPSPAQTRSTMPVHDQQRQTRNINQIQHPNKNSSTQICHYQFRSIQQRTKSSHIQQLVPLQVNENGITKFDSNIHKTLVAIFHHHHHQHHRQQQQQNIAKIDPPPSTYPASAILDICYQLDIPSSSKIPVTRHRKPMPRDKNGRFKRKQSSPVDNTDTKMQRHNSKGQQPTTSNKIIIEDVYEDDENNDQQMDDQHLDHIQTDNGSVISSIHEEAAIDQRCLTTVIEKINGSSVSENSKHNSYAKESDIQFVELVLKDAMQLENVGEDTKMKLILALKTVRGLQVEVSNLRSKLASVEQQLVSKPDKKKKTTNADICEQLKHMKETIDSFSKKINAETETQPNDYRPSTFADMVKKSVAVKKPLLGTVVSMPNNEDAEQTRRALASKIIPAAHGIVIKETAALSKGKFMVKFANEDNKKKFDDLVKQNKDFIAEDQRKRNPIVYLKGVRLDIKKEDIPQMIGSFNVLITNYMHENKLEVEQCMEICFDRKNKQPTKFWNYGLRVDAGIREIIINQMQGRVNIDYSYVHAEDLNPLHQCYNCYGFHHHAANCREPQPVCPHCAGAHSHGNCTNQRLEPACINCYKNRIRNVPAHMATDNWCPTKIAQLNTNHSPAATTAFLNYCNNKNIDIALISEPPTKQTLPNIPKRLCPIFIAPTNNNQRVRACMCILNPKLQPIIISHLSTPDFLVCDFNNFILVSVYAHPVDSINPILNNITNTVNYANGRDLIIAGDMNANNKYWGASYNDNHGDEFLAAVIQNNLDIVNDSNTPTFDTIRGDRRLTSHIDLTVASMSIIDRITNWQVIEDVQMSDHRVIVFIVNKHVDLPKVSPSTVRWNTSVVDWNEWARCLENYFNDYDLNETYINNIDYSGDLDATVNIFVSSIRWACEENLVRYNRNRKRKLPWMKDDELEKLGVEQKKIYRKINRCYNHDRKLVLIQDYQKLRSDYRKRVETLKEIHLRKEIFGDNNDDHYQRMCRLLKHEKIVPARTFSNSTGPQDTVDTLLNDLFPNDMADNDTSQQANIRSMVDEWKHDHENIRYGYQQVSTLELLNIIGKTKNNKAPGYDNFSPIICKKVMAFFPDILVAIMNACLRLSHFPYIWKISVVKIIPKPGRPTYDKSNSYRPIGLLPILSKALEAIMANRIKNHMEANCPLSKYQYGFMHRRSTEHALLELKSKIESKLNEKELVALVSLDIKGAFNNAWPPGIIKKLIDMDLPEYLIKLMINYMKDRRVVTNYSGITGFKPTNKGTVQGSILGPLIWNIVIDGFLQKDFSGIHVQAYADDITAVVAKKKPDDLAASIKELLVMAIEWCNENKLTLASDKTTIVPMSRKIRPTPIPIININGHDIAYSNETKVLGVIFDRKIDFRSHVRLAIDKCTRIYRQIIGFARSKYGLGPKIIKQLYNSIIVPIITYGCAAWHRAINYVFIQKELRQFQRPIAQLITKSYRSAAFVSTTAIADMLPLHLEIMKQANIALARIKKKYKMNENRLVVDVPDETRIDVNAYPRIYCGQPFTRTFYQMYTKSIRTRHGIGCGFQLFNGTYFIGTVTYRLPTYCSNLQADLFVISKAIDFCKEKYSNEAAITILNNNLGAISHIKKKNHSKVSNLAKQIIESTPTNMVIAWVKMDRSDRKLVKLKKMLMSTARLKQTFDYEKIPMATIKKMEMKTALINWNRYYHRDKFGTTIKKLCPNVGDARKFWPFNNFWLTQTLTGHGQFGEFLKRFGFIDDAKCPCGNQNQSVLHMLNECPLSERLRRDHLLTQQSAMKPIDRIRATAVLYEQIAMLVDIYRKNLHSGNNRQSITTTDNDHG</sequence>
<feature type="region of interest" description="Disordered" evidence="1">
    <location>
        <begin position="130"/>
        <end position="178"/>
    </location>
</feature>
<dbReference type="PANTHER" id="PTHR36688">
    <property type="entry name" value="ENDO/EXONUCLEASE/PHOSPHATASE DOMAIN-CONTAINING PROTEIN"/>
    <property type="match status" value="1"/>
</dbReference>
<dbReference type="InterPro" id="IPR005135">
    <property type="entry name" value="Endo/exonuclease/phosphatase"/>
</dbReference>
<evidence type="ECO:0000313" key="3">
    <source>
        <dbReference type="EMBL" id="KAH9517493.1"/>
    </source>
</evidence>
<protein>
    <recommendedName>
        <fullName evidence="2">Reverse transcriptase domain-containing protein</fullName>
    </recommendedName>
</protein>
<feature type="compositionally biased region" description="Polar residues" evidence="1">
    <location>
        <begin position="1"/>
        <end position="13"/>
    </location>
</feature>
<dbReference type="PANTHER" id="PTHR36688:SF2">
    <property type="entry name" value="ENDONUCLEASE_EXONUCLEASE_PHOSPHATASE DOMAIN-CONTAINING PROTEIN"/>
    <property type="match status" value="1"/>
</dbReference>
<dbReference type="Pfam" id="PF14529">
    <property type="entry name" value="Exo_endo_phos_2"/>
    <property type="match status" value="1"/>
</dbReference>